<dbReference type="CDD" id="cd00200">
    <property type="entry name" value="WD40"/>
    <property type="match status" value="1"/>
</dbReference>
<dbReference type="Proteomes" id="UP000186594">
    <property type="component" value="Unassembled WGS sequence"/>
</dbReference>
<dbReference type="PANTHER" id="PTHR19855">
    <property type="entry name" value="WD40 REPEAT PROTEIN 12, 37"/>
    <property type="match status" value="1"/>
</dbReference>
<dbReference type="PROSITE" id="PS50294">
    <property type="entry name" value="WD_REPEATS_REGION"/>
    <property type="match status" value="2"/>
</dbReference>
<dbReference type="PROSITE" id="PS00678">
    <property type="entry name" value="WD_REPEATS_1"/>
    <property type="match status" value="3"/>
</dbReference>
<dbReference type="GO" id="GO:0000466">
    <property type="term" value="P:maturation of 5.8S rRNA from tricistronic rRNA transcript (SSU-rRNA, 5.8S rRNA, LSU-rRNA)"/>
    <property type="evidence" value="ECO:0007669"/>
    <property type="project" value="UniProtKB-UniRule"/>
</dbReference>
<feature type="repeat" description="WD" evidence="7">
    <location>
        <begin position="219"/>
        <end position="260"/>
    </location>
</feature>
<protein>
    <recommendedName>
        <fullName evidence="6">Ribosome biogenesis protein YTM1</fullName>
    </recommendedName>
</protein>
<name>A0A1U7LJ07_NEOID</name>
<dbReference type="InterPro" id="IPR036322">
    <property type="entry name" value="WD40_repeat_dom_sf"/>
</dbReference>
<comment type="caution">
    <text evidence="9">The sequence shown here is derived from an EMBL/GenBank/DDBJ whole genome shotgun (WGS) entry which is preliminary data.</text>
</comment>
<evidence type="ECO:0000256" key="4">
    <source>
        <dbReference type="ARBA" id="ARBA00022737"/>
    </source>
</evidence>
<evidence type="ECO:0000256" key="1">
    <source>
        <dbReference type="ARBA" id="ARBA00022517"/>
    </source>
</evidence>
<feature type="repeat" description="WD" evidence="7">
    <location>
        <begin position="303"/>
        <end position="338"/>
    </location>
</feature>
<organism evidence="9 10">
    <name type="scientific">Neolecta irregularis (strain DAH-3)</name>
    <dbReference type="NCBI Taxonomy" id="1198029"/>
    <lineage>
        <taxon>Eukaryota</taxon>
        <taxon>Fungi</taxon>
        <taxon>Dikarya</taxon>
        <taxon>Ascomycota</taxon>
        <taxon>Taphrinomycotina</taxon>
        <taxon>Neolectales</taxon>
        <taxon>Neolectaceae</taxon>
        <taxon>Neolecta</taxon>
    </lineage>
</organism>
<dbReference type="OMA" id="DHKYVEF"/>
<evidence type="ECO:0000256" key="2">
    <source>
        <dbReference type="ARBA" id="ARBA00022552"/>
    </source>
</evidence>
<accession>A0A1U7LJ07</accession>
<keyword evidence="1 6" id="KW-0690">Ribosome biogenesis</keyword>
<feature type="repeat" description="WD" evidence="7">
    <location>
        <begin position="93"/>
        <end position="125"/>
    </location>
</feature>
<dbReference type="GO" id="GO:0000463">
    <property type="term" value="P:maturation of LSU-rRNA from tricistronic rRNA transcript (SSU-rRNA, 5.8S rRNA, LSU-rRNA)"/>
    <property type="evidence" value="ECO:0007669"/>
    <property type="project" value="UniProtKB-UniRule"/>
</dbReference>
<evidence type="ECO:0000256" key="5">
    <source>
        <dbReference type="ARBA" id="ARBA00023242"/>
    </source>
</evidence>
<comment type="subunit">
    <text evidence="6">Component of the NOP7 complex, composed of ERB1, NOP7 and YTM1. Within the NOP7 complex ERB1 appears to interact directly with NOP7 and YTM1. The NOP7 complex also associates with the 66S pre-ribosome.</text>
</comment>
<evidence type="ECO:0000256" key="6">
    <source>
        <dbReference type="HAMAP-Rule" id="MF_03029"/>
    </source>
</evidence>
<dbReference type="Pfam" id="PF08154">
    <property type="entry name" value="NLE"/>
    <property type="match status" value="1"/>
</dbReference>
<dbReference type="GO" id="GO:0030687">
    <property type="term" value="C:preribosome, large subunit precursor"/>
    <property type="evidence" value="ECO:0007669"/>
    <property type="project" value="UniProtKB-UniRule"/>
</dbReference>
<keyword evidence="3 7" id="KW-0853">WD repeat</keyword>
<keyword evidence="2 6" id="KW-0698">rRNA processing</keyword>
<dbReference type="PROSITE" id="PS50082">
    <property type="entry name" value="WD_REPEATS_2"/>
    <property type="match status" value="5"/>
</dbReference>
<dbReference type="SMART" id="SM00320">
    <property type="entry name" value="WD40"/>
    <property type="match status" value="7"/>
</dbReference>
<dbReference type="InterPro" id="IPR019775">
    <property type="entry name" value="WD40_repeat_CS"/>
</dbReference>
<gene>
    <name evidence="6" type="primary">YTM1</name>
    <name evidence="9" type="ORF">NEOLI_004038</name>
</gene>
<proteinExistence type="inferred from homology"/>
<evidence type="ECO:0000256" key="3">
    <source>
        <dbReference type="ARBA" id="ARBA00022574"/>
    </source>
</evidence>
<dbReference type="STRING" id="1198029.A0A1U7LJ07"/>
<dbReference type="PANTHER" id="PTHR19855:SF11">
    <property type="entry name" value="RIBOSOME BIOGENESIS PROTEIN WDR12"/>
    <property type="match status" value="1"/>
</dbReference>
<feature type="repeat" description="WD" evidence="7">
    <location>
        <begin position="132"/>
        <end position="165"/>
    </location>
</feature>
<dbReference type="InterPro" id="IPR012972">
    <property type="entry name" value="NLE"/>
</dbReference>
<sequence>MAQVQVKFTTRHADLKVDQVPILVPLELKRYGLSEVVNHLLASETPIPFEFLIDGELLKMSLANYLTAKGLSTESVISLEYVKSIIPPLFHSSYLHDDWVSSVHVSGQHILTGSYDNIARLWDFSGNVVCTFKGHNRPIKAVKILDGVYLTASMDRSIRVWETTSCRLELVGHKGPIEDIDSIDEKVISACADGMVRVWGISTEYESKSMIQREPLDLLQGHSGPISGIKFSCDSSIIYSCSWDHTLRTWDITTSQQTQLTQTPSPLLCLSYLSTLNLVATGTSTRSIFLHDPRSASIATHTLSGHINMISGLSASPESGYMLVSSSLDSTCKIWDVRAPTGSLYSIKRETGWGQVFCVDWKEIGIVSGGQDTAVQINRGRNLTNDEMQVDSI</sequence>
<dbReference type="Gene3D" id="2.130.10.10">
    <property type="entry name" value="YVTN repeat-like/Quinoprotein amine dehydrogenase"/>
    <property type="match status" value="1"/>
</dbReference>
<dbReference type="OrthoDB" id="10251381at2759"/>
<feature type="domain" description="NLE" evidence="8">
    <location>
        <begin position="4"/>
        <end position="66"/>
    </location>
</feature>
<evidence type="ECO:0000313" key="9">
    <source>
        <dbReference type="EMBL" id="OLL22640.1"/>
    </source>
</evidence>
<dbReference type="Pfam" id="PF00400">
    <property type="entry name" value="WD40"/>
    <property type="match status" value="5"/>
</dbReference>
<dbReference type="PRINTS" id="PR00320">
    <property type="entry name" value="GPROTEINBRPT"/>
</dbReference>
<dbReference type="AlphaFoldDB" id="A0A1U7LJ07"/>
<evidence type="ECO:0000256" key="7">
    <source>
        <dbReference type="PROSITE-ProRule" id="PRU00221"/>
    </source>
</evidence>
<dbReference type="InterPro" id="IPR028599">
    <property type="entry name" value="WDR12/Ytm1"/>
</dbReference>
<comment type="subcellular location">
    <subcellularLocation>
        <location evidence="6">Nucleus</location>
        <location evidence="6">Nucleolus</location>
    </subcellularLocation>
    <subcellularLocation>
        <location evidence="6">Nucleus</location>
        <location evidence="6">Nucleoplasm</location>
    </subcellularLocation>
</comment>
<dbReference type="SUPFAM" id="SSF50978">
    <property type="entry name" value="WD40 repeat-like"/>
    <property type="match status" value="1"/>
</dbReference>
<dbReference type="EMBL" id="LXFE01002993">
    <property type="protein sequence ID" value="OLL22640.1"/>
    <property type="molecule type" value="Genomic_DNA"/>
</dbReference>
<dbReference type="GO" id="GO:0070545">
    <property type="term" value="C:PeBoW complex"/>
    <property type="evidence" value="ECO:0007669"/>
    <property type="project" value="EnsemblFungi"/>
</dbReference>
<dbReference type="InterPro" id="IPR015943">
    <property type="entry name" value="WD40/YVTN_repeat-like_dom_sf"/>
</dbReference>
<dbReference type="HAMAP" id="MF_03029">
    <property type="entry name" value="WDR12"/>
    <property type="match status" value="1"/>
</dbReference>
<keyword evidence="10" id="KW-1185">Reference proteome</keyword>
<evidence type="ECO:0000313" key="10">
    <source>
        <dbReference type="Proteomes" id="UP000186594"/>
    </source>
</evidence>
<comment type="similarity">
    <text evidence="6">Belongs to the WD repeat WDR12/YTM1 family.</text>
</comment>
<dbReference type="GO" id="GO:0051276">
    <property type="term" value="P:chromosome organization"/>
    <property type="evidence" value="ECO:0007669"/>
    <property type="project" value="EnsemblFungi"/>
</dbReference>
<reference evidence="9 10" key="1">
    <citation type="submission" date="2016-04" db="EMBL/GenBank/DDBJ databases">
        <title>Evolutionary innovation and constraint leading to complex multicellularity in the Ascomycota.</title>
        <authorList>
            <person name="Cisse O."/>
            <person name="Nguyen A."/>
            <person name="Hewitt D.A."/>
            <person name="Jedd G."/>
            <person name="Stajich J.E."/>
        </authorList>
    </citation>
    <scope>NUCLEOTIDE SEQUENCE [LARGE SCALE GENOMIC DNA]</scope>
    <source>
        <strain evidence="9 10">DAH-3</strain>
    </source>
</reference>
<dbReference type="GO" id="GO:0005654">
    <property type="term" value="C:nucleoplasm"/>
    <property type="evidence" value="ECO:0007669"/>
    <property type="project" value="UniProtKB-SubCell"/>
</dbReference>
<evidence type="ECO:0000259" key="8">
    <source>
        <dbReference type="Pfam" id="PF08154"/>
    </source>
</evidence>
<dbReference type="InterPro" id="IPR020472">
    <property type="entry name" value="WD40_PAC1"/>
</dbReference>
<feature type="repeat" description="WD" evidence="7">
    <location>
        <begin position="170"/>
        <end position="209"/>
    </location>
</feature>
<keyword evidence="5 6" id="KW-0539">Nucleus</keyword>
<dbReference type="InterPro" id="IPR001680">
    <property type="entry name" value="WD40_rpt"/>
</dbReference>
<keyword evidence="4" id="KW-0677">Repeat</keyword>
<dbReference type="GO" id="GO:0043021">
    <property type="term" value="F:ribonucleoprotein complex binding"/>
    <property type="evidence" value="ECO:0007669"/>
    <property type="project" value="UniProtKB-UniRule"/>
</dbReference>
<dbReference type="GO" id="GO:0110136">
    <property type="term" value="P:protein-RNA complex remodeling"/>
    <property type="evidence" value="ECO:0007669"/>
    <property type="project" value="EnsemblFungi"/>
</dbReference>
<comment type="function">
    <text evidence="6">Component of the NOP7 complex, which is required for maturation of the 25S and 5.8S ribosomal RNAs and formation of the 60S ribosome.</text>
</comment>